<dbReference type="AlphaFoldDB" id="A0A0P6WFN2"/>
<gene>
    <name evidence="1" type="ORF">ABB55_25870</name>
</gene>
<reference evidence="1 2" key="1">
    <citation type="submission" date="2015-09" db="EMBL/GenBank/DDBJ databases">
        <authorList>
            <person name="Jackson K.R."/>
            <person name="Lunt B.L."/>
            <person name="Fisher J.N.B."/>
            <person name="Gardner A.V."/>
            <person name="Bailey M.E."/>
            <person name="Deus L.M."/>
            <person name="Earl A.S."/>
            <person name="Gibby P.D."/>
            <person name="Hartmann K.A."/>
            <person name="Liu J.E."/>
            <person name="Manci A.M."/>
            <person name="Nielsen D.A."/>
            <person name="Solomon M.B."/>
            <person name="Breakwell D.P."/>
            <person name="Burnett S.H."/>
            <person name="Grose J.H."/>
        </authorList>
    </citation>
    <scope>NUCLEOTIDE SEQUENCE [LARGE SCALE GENOMIC DNA]</scope>
    <source>
        <strain evidence="1 2">16</strain>
    </source>
</reference>
<sequence>MNQFETDWLDLREPADRRARNGVIAARLAGRFKEADGLVVVDLGCGTGSTARAIAGLLPGPQRWRLVDHDDGHLARARAALAGLTDRDGRAIALETCQADLSAGVPAELLDGCGLIATSAFFDLVSRGFLERLAATAAARGLPLYAALTVDGRLACEPPDPLDRAVFDAFNAHMGRDKGFGPACGPRAPDTALHVLRQRGFRVEAGRSDWTVGADEPEFATRLLDGWTAAAAETGLVDPAELARWSRRRHVEIAAGTARFEVGHLDILALPD</sequence>
<organism evidence="1 2">
    <name type="scientific">Prosthecodimorpha hirschii</name>
    <dbReference type="NCBI Taxonomy" id="665126"/>
    <lineage>
        <taxon>Bacteria</taxon>
        <taxon>Pseudomonadati</taxon>
        <taxon>Pseudomonadota</taxon>
        <taxon>Alphaproteobacteria</taxon>
        <taxon>Hyphomicrobiales</taxon>
        <taxon>Ancalomicrobiaceae</taxon>
        <taxon>Prosthecodimorpha</taxon>
    </lineage>
</organism>
<dbReference type="Gene3D" id="3.40.50.150">
    <property type="entry name" value="Vaccinia Virus protein VP39"/>
    <property type="match status" value="1"/>
</dbReference>
<accession>A0A0P6WFN2</accession>
<dbReference type="EMBL" id="LJYW01000001">
    <property type="protein sequence ID" value="KPL55237.1"/>
    <property type="molecule type" value="Genomic_DNA"/>
</dbReference>
<keyword evidence="2" id="KW-1185">Reference proteome</keyword>
<protein>
    <recommendedName>
        <fullName evidence="3">Methyltransferase domain-containing protein</fullName>
    </recommendedName>
</protein>
<reference evidence="1 2" key="2">
    <citation type="submission" date="2015-10" db="EMBL/GenBank/DDBJ databases">
        <title>Draft Genome Sequence of Prosthecomicrobium hirschii ATCC 27832.</title>
        <authorList>
            <person name="Daniel J."/>
            <person name="Givan S.A."/>
            <person name="Brun Y.V."/>
            <person name="Brown P.J."/>
        </authorList>
    </citation>
    <scope>NUCLEOTIDE SEQUENCE [LARGE SCALE GENOMIC DNA]</scope>
    <source>
        <strain evidence="1 2">16</strain>
    </source>
</reference>
<name>A0A0P6WFN2_9HYPH</name>
<dbReference type="Proteomes" id="UP000048984">
    <property type="component" value="Unassembled WGS sequence"/>
</dbReference>
<evidence type="ECO:0008006" key="3">
    <source>
        <dbReference type="Google" id="ProtNLM"/>
    </source>
</evidence>
<evidence type="ECO:0000313" key="1">
    <source>
        <dbReference type="EMBL" id="KPL55237.1"/>
    </source>
</evidence>
<evidence type="ECO:0000313" key="2">
    <source>
        <dbReference type="Proteomes" id="UP000048984"/>
    </source>
</evidence>
<comment type="caution">
    <text evidence="1">The sequence shown here is derived from an EMBL/GenBank/DDBJ whole genome shotgun (WGS) entry which is preliminary data.</text>
</comment>
<dbReference type="STRING" id="665126.ABB55_25870"/>
<dbReference type="SUPFAM" id="SSF53335">
    <property type="entry name" value="S-adenosyl-L-methionine-dependent methyltransferases"/>
    <property type="match status" value="1"/>
</dbReference>
<dbReference type="InterPro" id="IPR029063">
    <property type="entry name" value="SAM-dependent_MTases_sf"/>
</dbReference>
<dbReference type="RefSeq" id="WP_054361404.1">
    <property type="nucleotide sequence ID" value="NZ_LJYW01000001.1"/>
</dbReference>
<proteinExistence type="predicted"/>